<dbReference type="GO" id="GO:0005576">
    <property type="term" value="C:extracellular region"/>
    <property type="evidence" value="ECO:0007669"/>
    <property type="project" value="UniProtKB-SubCell"/>
</dbReference>
<keyword evidence="2" id="KW-0964">Secreted</keyword>
<comment type="subcellular location">
    <subcellularLocation>
        <location evidence="1">Secreted</location>
    </subcellularLocation>
</comment>
<evidence type="ECO:0000256" key="4">
    <source>
        <dbReference type="ARBA" id="ARBA00023026"/>
    </source>
</evidence>
<dbReference type="Pfam" id="PF12256">
    <property type="entry name" value="TcdB_toxin_midN"/>
    <property type="match status" value="1"/>
</dbReference>
<dbReference type="InterPro" id="IPR022045">
    <property type="entry name" value="TcdB_toxin_mid/N"/>
</dbReference>
<dbReference type="Gene3D" id="2.60.220.30">
    <property type="match status" value="1"/>
</dbReference>
<evidence type="ECO:0000256" key="1">
    <source>
        <dbReference type="ARBA" id="ARBA00004613"/>
    </source>
</evidence>
<evidence type="ECO:0000256" key="2">
    <source>
        <dbReference type="ARBA" id="ARBA00022525"/>
    </source>
</evidence>
<feature type="domain" description="Insecticide toxin TcdB middle/N-terminal" evidence="5">
    <location>
        <begin position="1978"/>
        <end position="2117"/>
    </location>
</feature>
<sequence length="3384" mass="380277">MKDSATRLSAFIVLVSFLWTSNPLVYALEPPVYSSGDVKEEISYTITPDKDHLVRFGSVSLEIPAGAVKEPVELTIEKLNRVRSLNQGMENVTEGASGYRFSPHPFTFEKNIKVSLPYSRSAGTSETELSNLGIWFYNEDEKCWEGLPDYTVDKDNRTITALTNHFTDMITSTLTLPESPSPINFNPTSIKELKAADPGSVVPQIKGLEPGPFGGGSFSVPFRLTPGRGKATPQLALSYNVNSANSWLGKGFDISIPSITTDTRFGLPDYDGDDDYMLNGAALVLQESAGDVSKYLKRNEGSFEEIFHYRENDADWWKVTDKVGTVSIYGTDDAWNGNNRNQVYTWYLKEKRDSNGNFVRYHYTTIDGYTYPASISWSGHGQDEGLYSADFELEARQDRRIDNRGKYISKLSQRLKSLDLSYNGQVYRTYSFNYEYNIFGQTQMTSYSEGDGTGSVLYEYGFEYSSLPERSGGFEGFGDKTETWYTGTTRPMEKSSSASIGLDLYLGLSIDFWKFYFWGVERFPLVSFGLSGGYSHTFNWGNSTMADLDGNGLPDLVWQNGSSLHGITNRGDGFSGSADIGNFPGILNKGDQDSFNAGVSASAAGVGGGLTIQHSNSYSKSALSDINGDGFIDVVTKGLNNFSRFQGKGDFESIPWSEGMEQGPVRVVSDKERDDYEKAYYVEEPVKRWEAYKPGVINVTHKIYKADGSVSSDDGVRAVVQYPDDGTVTYNVESADPDSEPFTENHIVESGEFIYMLLDSGSDIKDNDEENSDPYCDDLFWSTEIEYEAIEIFQGNSRRQASFYFPEPLYVQPSSVLNSFYSKIAKEDENDPDRWALSDSAESDLKDLDYESKKKVILELTGMGSFIPPELTFDQFRRIYNAASEFQKSWMHILYPYDKKIDRFVLQKLDKGYEREIIIKIKSCLSQLVSLFDSGELVQMALPVFNGAPQFWDMDSAGLPKTGYSRFDIMDSILFNDIPAFPDETDLGKSYGLDNRIYLDRIVDESNEKYWDFFLYRDNQGHLSLQEIDSDLQSRELDFERNGLQISFTRNQVEHIYTLASAEYPDMVDSELFENAILPIVRDGEEPVLHFIESLSSSYYHDLADPFELDYLTKKGSYETMLGEYDQVLIDLSEAQDALDAALADANLTEEDIIPFQEAVDLLIEARDALETPLADALTAYEEAEEAYAIYADNYLFNGDSGNYLLSETVSIDDYVSLVLAMAEDFTNWDDSLYWGFADNDDLQYGFFLQNQDQIDGFLNSQTAFSADDFLPVDMEMLPEGYDGTYYLLKPKNELVAITEKIENMDSYRLFVEKFPYYIQDNDVYLATSGLSSSDENFLASFFDDLNILIPTSMKTEYYYRENALFPQETMTADEDLSTLPVNFGDGQSISLESGDKCTVFSYLSIEGNSSVLKQVATHVFNSSEDYRADEMNGEFGSYTESEVDVFFSQDYKYTESELPDDIEAYCTFDEKEEYLNGGFRNWTYGFWSGFYDWDPSLIGQEEYDFQPVTEDTAVPDAETDNVTPPPYLVAAALNINTEEPDELPVAEEGMDGDALTSYTWIGSVSNFQDSELVVNGSEVETLYSDYDFAPYMTKENIWHPMRKGGPVYYKTPVTGSSGGGGQTLQDIQASYSTSGGVNFSAASINQSMSFGVSRGYKSLMDMNGDRYPDLVTNDNDGEITYIAGTGSGFSGKTVIDDAWSHLNSFTNNTASFGISFGGGGSEEVVFSSNGKVKASIAKAQPGSGPTFGINGSITTSSQNIGLQDINGDGLPDHLKRNGSGDISAMMNLGDQFSLMNWNNAMENNLNHSNSGSLGGTLSFGASVVGLSAGLSGTVSYTDYQLMDINGDGLADQVKKVDDTDYFEVRFNYGDEFAPQTTKVYCPEWTYSDQDFINGLTADMETLASSGIGSMETDNEVTDAVKIDELIDGNRNNEINPFKVNDTLNSSAGIALNLGANVKISLSYLLLTFTIQPGVNGSVATTGTSVKMMDMNGDGAPEHIFKAPGDSALHLRVNRMDTVGLLKKINLPQGGTYTLGFDRSENSVPDPHSRWILTSLTRADGYENDPESLGVHSYTQLFSYESGEYDRDEREFLGFKYVTTTNEVDESCLINEYLNQTYESKGKIIRTSFTDSENNVLRETLYDYGSRFLSGNGSVFYYLLRETTRTYDEDSSDFMETVKEYGYDPKGNIESLKSSVAGADNTQNYYLEIDYCDKPGYIVGLPESLQTWTGLSEDSSRLLRKREAEYDNRGNMTALEQFYASGESVRTELGYDEFGNITKVIDPVGYTMEYIYDDVQNQYVQQILSYNENGGPVYDSSMEWDYCLGLDTASVEINGNRQEKKYDGFGRLVEIRTSYDTGMTPAVSYQYFTNSFPWRALSSNKVSFDPSNHETIETLVTIDGLGRISQTAKESEITREDGKKLRGWSKSGRVVYDWKGRSVLEGQTGFEECDYSLPLSEEDFPSATELDPKLNTEKYYDIQDRVIRAVLPDDSEIISSYSIAEYTLEGNGEEYSDGEVHMGIIQKDPLGNVTETWKNSRGMVTAIIKRDSSEQILTEASYHYNLLGELLESCDFEGNKVNFSYDLMGRQLSVESPDMGRQEFLYNEAGLLWRKNNSNLRRSGLWIEYEYDEFNRISRILYPESEDVIYSYGSDPSKNNIGRLSSVSNESGTTTYEYGEMGEVTSIERTIERMTPNSTDEIARMSYISDYLGRMESITYPDGEVLTYSYDRGGQITGAVGEKNGTEFPYINDIGYDEYGQRVYIEYGNGTETKYSYDEERRWLTSIRTGLKNSMINYQNMNYQFDLAGNIEMTENNTYNHTTRQEYSYDSLYQLTGAEGLYDYHKNGGITTLKSHYTQDFTYDKIGNMLSKVSNETTSPSVGVSPLDYNSLYSYYSDAPHRVEQIGNMYYRYDLNGNTIEERLGGHREVSQNDPADYTYRDGVTMADKAFAWQRDEGGSGDDVYSRQYVWDEENRLKGTTDPSHWTQYSYDHEGERTVKYSDLGETMYFNSMWSVADTWASEGLRQSKNIYVGETRIATKLNFKDSADTGYESLNTYYYHSDHLGSSSVITDPDGQVYEHLEYTPYGEMWIEDQSVEDLDKIPYRFTGKEWDEETRLYYMSARYQNPMTSRWISVDPAGPALVNPNQKGFSIIQSMNWYSYTSNNPVNYIDPTGMSELTDDLQNQITEAQAQFRDIFMGPDYDSPESGEKLGVLKDQILDLMGQYNQAVIDEGNLDITDYITNGVQTGGFGDNQGLTGDYQTTAHPGIDGVGGSAKTPFYTQMTNADEGRSNTMTLSIIGTNLNMQISHGDKGSWSRISGGLYKPGQAIMPFPMKNNNDVSSTAPHFHFQIANGTNFVNPYTMRASDTVFKFTNNGGSSWRNFRTDF</sequence>
<organism evidence="7 8">
    <name type="scientific">Spirochaeta isovalerica</name>
    <dbReference type="NCBI Taxonomy" id="150"/>
    <lineage>
        <taxon>Bacteria</taxon>
        <taxon>Pseudomonadati</taxon>
        <taxon>Spirochaetota</taxon>
        <taxon>Spirochaetia</taxon>
        <taxon>Spirochaetales</taxon>
        <taxon>Spirochaetaceae</taxon>
        <taxon>Spirochaeta</taxon>
    </lineage>
</organism>
<dbReference type="Pfam" id="PF03534">
    <property type="entry name" value="SpvB"/>
    <property type="match status" value="1"/>
</dbReference>
<dbReference type="Pfam" id="PF25023">
    <property type="entry name" value="TEN_YD-shell"/>
    <property type="match status" value="2"/>
</dbReference>
<dbReference type="EMBL" id="JACHGJ010000004">
    <property type="protein sequence ID" value="MBB6480908.1"/>
    <property type="molecule type" value="Genomic_DNA"/>
</dbReference>
<dbReference type="Gene3D" id="2.180.10.10">
    <property type="entry name" value="RHS repeat-associated core"/>
    <property type="match status" value="2"/>
</dbReference>
<evidence type="ECO:0000313" key="7">
    <source>
        <dbReference type="EMBL" id="MBB6480908.1"/>
    </source>
</evidence>
<dbReference type="NCBIfam" id="TIGR03696">
    <property type="entry name" value="Rhs_assc_core"/>
    <property type="match status" value="1"/>
</dbReference>
<reference evidence="7 8" key="1">
    <citation type="submission" date="2020-08" db="EMBL/GenBank/DDBJ databases">
        <title>Genomic Encyclopedia of Type Strains, Phase IV (KMG-IV): sequencing the most valuable type-strain genomes for metagenomic binning, comparative biology and taxonomic classification.</title>
        <authorList>
            <person name="Goeker M."/>
        </authorList>
    </citation>
    <scope>NUCLEOTIDE SEQUENCE [LARGE SCALE GENOMIC DNA]</scope>
    <source>
        <strain evidence="7 8">DSM 2461</strain>
    </source>
</reference>
<dbReference type="InterPro" id="IPR056823">
    <property type="entry name" value="TEN-like_YD-shell"/>
</dbReference>
<dbReference type="Proteomes" id="UP000587760">
    <property type="component" value="Unassembled WGS sequence"/>
</dbReference>
<dbReference type="PANTHER" id="PTHR32305">
    <property type="match status" value="1"/>
</dbReference>
<dbReference type="InterPro" id="IPR028994">
    <property type="entry name" value="Integrin_alpha_N"/>
</dbReference>
<name>A0A841RE57_9SPIO</name>
<dbReference type="InterPro" id="IPR003284">
    <property type="entry name" value="Sal_SpvB"/>
</dbReference>
<dbReference type="InterPro" id="IPR022385">
    <property type="entry name" value="Rhs_assc_core"/>
</dbReference>
<evidence type="ECO:0000256" key="3">
    <source>
        <dbReference type="ARBA" id="ARBA00022737"/>
    </source>
</evidence>
<protein>
    <submittedName>
        <fullName evidence="7">RHS repeat-associated protein</fullName>
    </submittedName>
</protein>
<evidence type="ECO:0000259" key="5">
    <source>
        <dbReference type="Pfam" id="PF12256"/>
    </source>
</evidence>
<feature type="domain" description="Teneurin-like YD-shell" evidence="6">
    <location>
        <begin position="3050"/>
        <end position="3164"/>
    </location>
</feature>
<dbReference type="GO" id="GO:0005737">
    <property type="term" value="C:cytoplasm"/>
    <property type="evidence" value="ECO:0007669"/>
    <property type="project" value="InterPro"/>
</dbReference>
<evidence type="ECO:0000313" key="8">
    <source>
        <dbReference type="Proteomes" id="UP000587760"/>
    </source>
</evidence>
<dbReference type="PANTHER" id="PTHR32305:SF15">
    <property type="entry name" value="PROTEIN RHSA-RELATED"/>
    <property type="match status" value="1"/>
</dbReference>
<dbReference type="InterPro" id="IPR050708">
    <property type="entry name" value="T6SS_VgrG/RHS"/>
</dbReference>
<comment type="caution">
    <text evidence="7">The sequence shown here is derived from an EMBL/GenBank/DDBJ whole genome shotgun (WGS) entry which is preliminary data.</text>
</comment>
<accession>A0A841RE57</accession>
<keyword evidence="8" id="KW-1185">Reference proteome</keyword>
<keyword evidence="4" id="KW-0843">Virulence</keyword>
<gene>
    <name evidence="7" type="ORF">HNR50_002581</name>
</gene>
<dbReference type="RefSeq" id="WP_184747152.1">
    <property type="nucleotide sequence ID" value="NZ_JACHGJ010000004.1"/>
</dbReference>
<proteinExistence type="predicted"/>
<dbReference type="SUPFAM" id="SSF69318">
    <property type="entry name" value="Integrin alpha N-terminal domain"/>
    <property type="match status" value="1"/>
</dbReference>
<keyword evidence="3" id="KW-0677">Repeat</keyword>
<evidence type="ECO:0000259" key="6">
    <source>
        <dbReference type="Pfam" id="PF25023"/>
    </source>
</evidence>
<feature type="domain" description="Teneurin-like YD-shell" evidence="6">
    <location>
        <begin position="2544"/>
        <end position="2828"/>
    </location>
</feature>